<comment type="caution">
    <text evidence="2">The sequence shown here is derived from an EMBL/GenBank/DDBJ whole genome shotgun (WGS) entry which is preliminary data.</text>
</comment>
<dbReference type="AlphaFoldDB" id="A0AAW2WC13"/>
<feature type="compositionally biased region" description="Basic residues" evidence="1">
    <location>
        <begin position="77"/>
        <end position="86"/>
    </location>
</feature>
<name>A0AAW2WC13_9LAMI</name>
<sequence length="86" mass="9366">MNGFEKSTNELINILVQYETMIKTSAPSILVGETLTFEPKGKRAGLWKRKKGKAKAKAVIAEKDSKSTPVAPMGMGKGKRKTGTQQ</sequence>
<dbReference type="EMBL" id="JACGWN010000008">
    <property type="protein sequence ID" value="KAL0439255.1"/>
    <property type="molecule type" value="Genomic_DNA"/>
</dbReference>
<protein>
    <submittedName>
        <fullName evidence="2">Uncharacterized protein</fullName>
    </submittedName>
</protein>
<reference evidence="2" key="1">
    <citation type="submission" date="2020-06" db="EMBL/GenBank/DDBJ databases">
        <authorList>
            <person name="Li T."/>
            <person name="Hu X."/>
            <person name="Zhang T."/>
            <person name="Song X."/>
            <person name="Zhang H."/>
            <person name="Dai N."/>
            <person name="Sheng W."/>
            <person name="Hou X."/>
            <person name="Wei L."/>
        </authorList>
    </citation>
    <scope>NUCLEOTIDE SEQUENCE</scope>
    <source>
        <strain evidence="2">KEN1</strain>
        <tissue evidence="2">Leaf</tissue>
    </source>
</reference>
<gene>
    <name evidence="2" type="ORF">Slati_2408500</name>
</gene>
<reference evidence="2" key="2">
    <citation type="journal article" date="2024" name="Plant">
        <title>Genomic evolution and insights into agronomic trait innovations of Sesamum species.</title>
        <authorList>
            <person name="Miao H."/>
            <person name="Wang L."/>
            <person name="Qu L."/>
            <person name="Liu H."/>
            <person name="Sun Y."/>
            <person name="Le M."/>
            <person name="Wang Q."/>
            <person name="Wei S."/>
            <person name="Zheng Y."/>
            <person name="Lin W."/>
            <person name="Duan Y."/>
            <person name="Cao H."/>
            <person name="Xiong S."/>
            <person name="Wang X."/>
            <person name="Wei L."/>
            <person name="Li C."/>
            <person name="Ma Q."/>
            <person name="Ju M."/>
            <person name="Zhao R."/>
            <person name="Li G."/>
            <person name="Mu C."/>
            <person name="Tian Q."/>
            <person name="Mei H."/>
            <person name="Zhang T."/>
            <person name="Gao T."/>
            <person name="Zhang H."/>
        </authorList>
    </citation>
    <scope>NUCLEOTIDE SEQUENCE</scope>
    <source>
        <strain evidence="2">KEN1</strain>
    </source>
</reference>
<accession>A0AAW2WC13</accession>
<feature type="region of interest" description="Disordered" evidence="1">
    <location>
        <begin position="57"/>
        <end position="86"/>
    </location>
</feature>
<evidence type="ECO:0000256" key="1">
    <source>
        <dbReference type="SAM" id="MobiDB-lite"/>
    </source>
</evidence>
<proteinExistence type="predicted"/>
<evidence type="ECO:0000313" key="2">
    <source>
        <dbReference type="EMBL" id="KAL0439255.1"/>
    </source>
</evidence>
<organism evidence="2">
    <name type="scientific">Sesamum latifolium</name>
    <dbReference type="NCBI Taxonomy" id="2727402"/>
    <lineage>
        <taxon>Eukaryota</taxon>
        <taxon>Viridiplantae</taxon>
        <taxon>Streptophyta</taxon>
        <taxon>Embryophyta</taxon>
        <taxon>Tracheophyta</taxon>
        <taxon>Spermatophyta</taxon>
        <taxon>Magnoliopsida</taxon>
        <taxon>eudicotyledons</taxon>
        <taxon>Gunneridae</taxon>
        <taxon>Pentapetalae</taxon>
        <taxon>asterids</taxon>
        <taxon>lamiids</taxon>
        <taxon>Lamiales</taxon>
        <taxon>Pedaliaceae</taxon>
        <taxon>Sesamum</taxon>
    </lineage>
</organism>